<dbReference type="RefSeq" id="WP_376920674.1">
    <property type="nucleotide sequence ID" value="NZ_JBHRSW010000029.1"/>
</dbReference>
<dbReference type="Proteomes" id="UP001595478">
    <property type="component" value="Unassembled WGS sequence"/>
</dbReference>
<dbReference type="InterPro" id="IPR051803">
    <property type="entry name" value="TA_system_RelE-like_toxin"/>
</dbReference>
<accession>A0ABV7FTC8</accession>
<organism evidence="4 5">
    <name type="scientific">Agaribacter flavus</name>
    <dbReference type="NCBI Taxonomy" id="1902781"/>
    <lineage>
        <taxon>Bacteria</taxon>
        <taxon>Pseudomonadati</taxon>
        <taxon>Pseudomonadota</taxon>
        <taxon>Gammaproteobacteria</taxon>
        <taxon>Alteromonadales</taxon>
        <taxon>Alteromonadaceae</taxon>
        <taxon>Agaribacter</taxon>
    </lineage>
</organism>
<dbReference type="PANTHER" id="PTHR33755:SF9">
    <property type="entry name" value="TOXIN PARE1"/>
    <property type="match status" value="1"/>
</dbReference>
<evidence type="ECO:0000256" key="1">
    <source>
        <dbReference type="ARBA" id="ARBA00006226"/>
    </source>
</evidence>
<dbReference type="InterPro" id="IPR035093">
    <property type="entry name" value="RelE/ParE_toxin_dom_sf"/>
</dbReference>
<sequence>MGKFSLTHKAKADLKSIAAYTQRKWGRKQRLVYIKQFDDMFRILANTPDTGQQCDFIKARYRRFPCISHIVFYRLISETEIEIVRILHKRMDVKSKLEST</sequence>
<dbReference type="PIRSF" id="PIRSF029218">
    <property type="entry name" value="ParE"/>
    <property type="match status" value="1"/>
</dbReference>
<dbReference type="Gene3D" id="3.30.2310.20">
    <property type="entry name" value="RelE-like"/>
    <property type="match status" value="1"/>
</dbReference>
<keyword evidence="2" id="KW-1277">Toxin-antitoxin system</keyword>
<name>A0ABV7FTC8_9ALTE</name>
<protein>
    <recommendedName>
        <fullName evidence="3">Toxin</fullName>
    </recommendedName>
</protein>
<evidence type="ECO:0000313" key="4">
    <source>
        <dbReference type="EMBL" id="MFC3122543.1"/>
    </source>
</evidence>
<dbReference type="Pfam" id="PF05016">
    <property type="entry name" value="ParE_toxin"/>
    <property type="match status" value="1"/>
</dbReference>
<dbReference type="PANTHER" id="PTHR33755">
    <property type="entry name" value="TOXIN PARE1-RELATED"/>
    <property type="match status" value="1"/>
</dbReference>
<gene>
    <name evidence="4" type="ORF">ACFOHL_13040</name>
</gene>
<comment type="similarity">
    <text evidence="1 3">Belongs to the RelE toxin family.</text>
</comment>
<reference evidence="5" key="1">
    <citation type="journal article" date="2019" name="Int. J. Syst. Evol. Microbiol.">
        <title>The Global Catalogue of Microorganisms (GCM) 10K type strain sequencing project: providing services to taxonomists for standard genome sequencing and annotation.</title>
        <authorList>
            <consortium name="The Broad Institute Genomics Platform"/>
            <consortium name="The Broad Institute Genome Sequencing Center for Infectious Disease"/>
            <person name="Wu L."/>
            <person name="Ma J."/>
        </authorList>
    </citation>
    <scope>NUCLEOTIDE SEQUENCE [LARGE SCALE GENOMIC DNA]</scope>
    <source>
        <strain evidence="5">KCTC 52473</strain>
    </source>
</reference>
<evidence type="ECO:0000256" key="3">
    <source>
        <dbReference type="PIRNR" id="PIRNR029218"/>
    </source>
</evidence>
<proteinExistence type="inferred from homology"/>
<keyword evidence="5" id="KW-1185">Reference proteome</keyword>
<evidence type="ECO:0000256" key="2">
    <source>
        <dbReference type="ARBA" id="ARBA00022649"/>
    </source>
</evidence>
<comment type="caution">
    <text evidence="4">The sequence shown here is derived from an EMBL/GenBank/DDBJ whole genome shotgun (WGS) entry which is preliminary data.</text>
</comment>
<evidence type="ECO:0000313" key="5">
    <source>
        <dbReference type="Proteomes" id="UP001595478"/>
    </source>
</evidence>
<dbReference type="InterPro" id="IPR007712">
    <property type="entry name" value="RelE/ParE_toxin"/>
</dbReference>
<dbReference type="InterPro" id="IPR028344">
    <property type="entry name" value="ParE1/4"/>
</dbReference>
<dbReference type="EMBL" id="JBHRSW010000029">
    <property type="protein sequence ID" value="MFC3122543.1"/>
    <property type="molecule type" value="Genomic_DNA"/>
</dbReference>